<proteinExistence type="predicted"/>
<evidence type="ECO:0000313" key="1">
    <source>
        <dbReference type="EMBL" id="VDN36323.1"/>
    </source>
</evidence>
<gene>
    <name evidence="1" type="ORF">GPUH_LOCUS20572</name>
</gene>
<dbReference type="InterPro" id="IPR036188">
    <property type="entry name" value="FAD/NAD-bd_sf"/>
</dbReference>
<accession>A0A183EHX9</accession>
<dbReference type="EMBL" id="UYRT01090683">
    <property type="protein sequence ID" value="VDN36323.1"/>
    <property type="molecule type" value="Genomic_DNA"/>
</dbReference>
<dbReference type="WBParaSite" id="GPUH_0002059501-mRNA-1">
    <property type="protein sequence ID" value="GPUH_0002059501-mRNA-1"/>
    <property type="gene ID" value="GPUH_0002059501"/>
</dbReference>
<protein>
    <submittedName>
        <fullName evidence="3">CPSF_A domain-containing protein</fullName>
    </submittedName>
</protein>
<dbReference type="AlphaFoldDB" id="A0A183EHX9"/>
<dbReference type="OrthoDB" id="20799at2759"/>
<evidence type="ECO:0000313" key="3">
    <source>
        <dbReference type="WBParaSite" id="GPUH_0002059501-mRNA-1"/>
    </source>
</evidence>
<keyword evidence="2" id="KW-1185">Reference proteome</keyword>
<name>A0A183EHX9_9BILA</name>
<organism evidence="3">
    <name type="scientific">Gongylonema pulchrum</name>
    <dbReference type="NCBI Taxonomy" id="637853"/>
    <lineage>
        <taxon>Eukaryota</taxon>
        <taxon>Metazoa</taxon>
        <taxon>Ecdysozoa</taxon>
        <taxon>Nematoda</taxon>
        <taxon>Chromadorea</taxon>
        <taxon>Rhabditida</taxon>
        <taxon>Spirurina</taxon>
        <taxon>Spiruromorpha</taxon>
        <taxon>Spiruroidea</taxon>
        <taxon>Gongylonematidae</taxon>
        <taxon>Gongylonema</taxon>
    </lineage>
</organism>
<reference evidence="1 2" key="2">
    <citation type="submission" date="2018-11" db="EMBL/GenBank/DDBJ databases">
        <authorList>
            <consortium name="Pathogen Informatics"/>
        </authorList>
    </citation>
    <scope>NUCLEOTIDE SEQUENCE [LARGE SCALE GENOMIC DNA]</scope>
</reference>
<dbReference type="Gene3D" id="3.50.50.60">
    <property type="entry name" value="FAD/NAD(P)-binding domain"/>
    <property type="match status" value="1"/>
</dbReference>
<reference evidence="3" key="1">
    <citation type="submission" date="2016-06" db="UniProtKB">
        <authorList>
            <consortium name="WormBaseParasite"/>
        </authorList>
    </citation>
    <scope>IDENTIFICATION</scope>
</reference>
<sequence length="102" mass="11683">MLRAYGLNMQGLVLLLAERESVYRLLAQAKPDNLHKNIQKYTIDPRTRYVSLEMTVQPHEISHLIDTDNPRNVETNLALPLRAADAASRVSESYMKKLVSYL</sequence>
<dbReference type="Proteomes" id="UP000271098">
    <property type="component" value="Unassembled WGS sequence"/>
</dbReference>
<evidence type="ECO:0000313" key="2">
    <source>
        <dbReference type="Proteomes" id="UP000271098"/>
    </source>
</evidence>